<evidence type="ECO:0000313" key="1">
    <source>
        <dbReference type="EMBL" id="KRM69327.1"/>
    </source>
</evidence>
<keyword evidence="2" id="KW-1185">Reference proteome</keyword>
<protein>
    <recommendedName>
        <fullName evidence="3">Antitoxin</fullName>
    </recommendedName>
</protein>
<dbReference type="InterPro" id="IPR013321">
    <property type="entry name" value="Arc_rbn_hlx_hlx"/>
</dbReference>
<dbReference type="Proteomes" id="UP000052012">
    <property type="component" value="Unassembled WGS sequence"/>
</dbReference>
<dbReference type="EMBL" id="AYYQ01000005">
    <property type="protein sequence ID" value="KRM69327.1"/>
    <property type="molecule type" value="Genomic_DNA"/>
</dbReference>
<evidence type="ECO:0000313" key="2">
    <source>
        <dbReference type="Proteomes" id="UP000052012"/>
    </source>
</evidence>
<reference evidence="1 2" key="1">
    <citation type="journal article" date="2015" name="Genome Announc.">
        <title>Expanding the biotechnology potential of lactobacilli through comparative genomics of 213 strains and associated genera.</title>
        <authorList>
            <person name="Sun Z."/>
            <person name="Harris H.M."/>
            <person name="McCann A."/>
            <person name="Guo C."/>
            <person name="Argimon S."/>
            <person name="Zhang W."/>
            <person name="Yang X."/>
            <person name="Jeffery I.B."/>
            <person name="Cooney J.C."/>
            <person name="Kagawa T.F."/>
            <person name="Liu W."/>
            <person name="Song Y."/>
            <person name="Salvetti E."/>
            <person name="Wrobel A."/>
            <person name="Rasinkangas P."/>
            <person name="Parkhill J."/>
            <person name="Rea M.C."/>
            <person name="O'Sullivan O."/>
            <person name="Ritari J."/>
            <person name="Douillard F.P."/>
            <person name="Paul Ross R."/>
            <person name="Yang R."/>
            <person name="Briner A.E."/>
            <person name="Felis G.E."/>
            <person name="de Vos W.M."/>
            <person name="Barrangou R."/>
            <person name="Klaenhammer T.R."/>
            <person name="Caufield P.W."/>
            <person name="Cui Y."/>
            <person name="Zhang H."/>
            <person name="O'Toole P.W."/>
        </authorList>
    </citation>
    <scope>NUCLEOTIDE SEQUENCE [LARGE SCALE GENOMIC DNA]</scope>
    <source>
        <strain evidence="1 2">DSM 23829</strain>
    </source>
</reference>
<evidence type="ECO:0008006" key="3">
    <source>
        <dbReference type="Google" id="ProtNLM"/>
    </source>
</evidence>
<name>A0A0R2ARS2_9LACO</name>
<sequence length="92" mass="10739">MTFNNKNSFSVVFNENISKELDNFVNDLSFSFDSNVKVLIKKSYFTDDEIIQSMITGYLEMASLNKEIVSEFNDCEDDAEIKLDKYRKNELN</sequence>
<dbReference type="PATRIC" id="fig|1423781.4.peg.1253"/>
<dbReference type="STRING" id="1423781.FD06_GL001209"/>
<dbReference type="RefSeq" id="WP_054658428.1">
    <property type="nucleotide sequence ID" value="NZ_AYYQ01000005.1"/>
</dbReference>
<dbReference type="Gene3D" id="1.10.1220.10">
    <property type="entry name" value="Met repressor-like"/>
    <property type="match status" value="1"/>
</dbReference>
<comment type="caution">
    <text evidence="1">The sequence shown here is derived from an EMBL/GenBank/DDBJ whole genome shotgun (WGS) entry which is preliminary data.</text>
</comment>
<gene>
    <name evidence="1" type="ORF">FD06_GL001209</name>
</gene>
<dbReference type="AlphaFoldDB" id="A0A0R2ARS2"/>
<proteinExistence type="predicted"/>
<dbReference type="OrthoDB" id="2166423at2"/>
<organism evidence="1 2">
    <name type="scientific">Apilactobacillus ozensis DSM 23829 = JCM 17196</name>
    <dbReference type="NCBI Taxonomy" id="1423781"/>
    <lineage>
        <taxon>Bacteria</taxon>
        <taxon>Bacillati</taxon>
        <taxon>Bacillota</taxon>
        <taxon>Bacilli</taxon>
        <taxon>Lactobacillales</taxon>
        <taxon>Lactobacillaceae</taxon>
        <taxon>Apilactobacillus</taxon>
    </lineage>
</organism>
<dbReference type="GO" id="GO:0006355">
    <property type="term" value="P:regulation of DNA-templated transcription"/>
    <property type="evidence" value="ECO:0007669"/>
    <property type="project" value="InterPro"/>
</dbReference>
<accession>A0A0R2ARS2</accession>